<evidence type="ECO:0000313" key="5">
    <source>
        <dbReference type="EMBL" id="GBM45946.1"/>
    </source>
</evidence>
<evidence type="ECO:0000256" key="2">
    <source>
        <dbReference type="ARBA" id="ARBA00022771"/>
    </source>
</evidence>
<dbReference type="GO" id="GO:0008270">
    <property type="term" value="F:zinc ion binding"/>
    <property type="evidence" value="ECO:0007669"/>
    <property type="project" value="UniProtKB-KW"/>
</dbReference>
<dbReference type="Proteomes" id="UP000499080">
    <property type="component" value="Unassembled WGS sequence"/>
</dbReference>
<dbReference type="OrthoDB" id="6607069at2759"/>
<gene>
    <name evidence="5" type="ORF">AVEN_96894_1</name>
</gene>
<dbReference type="AlphaFoldDB" id="A0A4Y2FZK4"/>
<comment type="caution">
    <text evidence="5">The sequence shown here is derived from an EMBL/GenBank/DDBJ whole genome shotgun (WGS) entry which is preliminary data.</text>
</comment>
<name>A0A4Y2FZK4_ARAVE</name>
<sequence length="103" mass="12083">MEFMLNEKGRRLLVHDNYKFYKQHNTQEGLKWGCVGRKCLAKIYMDENATVMLKTDHERDTNLERQDISKSYGRATQASAKISSKGNKQCAFGICRKIQCRRY</sequence>
<dbReference type="EMBL" id="BGPR01001118">
    <property type="protein sequence ID" value="GBM45946.1"/>
    <property type="molecule type" value="Genomic_DNA"/>
</dbReference>
<dbReference type="Gene3D" id="2.20.25.240">
    <property type="match status" value="1"/>
</dbReference>
<evidence type="ECO:0000259" key="4">
    <source>
        <dbReference type="Pfam" id="PF04500"/>
    </source>
</evidence>
<keyword evidence="2" id="KW-0863">Zinc-finger</keyword>
<accession>A0A4Y2FZK4</accession>
<keyword evidence="3" id="KW-0862">Zinc</keyword>
<organism evidence="5 6">
    <name type="scientific">Araneus ventricosus</name>
    <name type="common">Orbweaver spider</name>
    <name type="synonym">Epeira ventricosa</name>
    <dbReference type="NCBI Taxonomy" id="182803"/>
    <lineage>
        <taxon>Eukaryota</taxon>
        <taxon>Metazoa</taxon>
        <taxon>Ecdysozoa</taxon>
        <taxon>Arthropoda</taxon>
        <taxon>Chelicerata</taxon>
        <taxon>Arachnida</taxon>
        <taxon>Araneae</taxon>
        <taxon>Araneomorphae</taxon>
        <taxon>Entelegynae</taxon>
        <taxon>Araneoidea</taxon>
        <taxon>Araneidae</taxon>
        <taxon>Araneus</taxon>
    </lineage>
</organism>
<dbReference type="Pfam" id="PF04500">
    <property type="entry name" value="FLYWCH"/>
    <property type="match status" value="1"/>
</dbReference>
<keyword evidence="6" id="KW-1185">Reference proteome</keyword>
<feature type="domain" description="FLYWCH-type" evidence="4">
    <location>
        <begin position="3"/>
        <end position="57"/>
    </location>
</feature>
<evidence type="ECO:0000256" key="3">
    <source>
        <dbReference type="ARBA" id="ARBA00022833"/>
    </source>
</evidence>
<evidence type="ECO:0000256" key="1">
    <source>
        <dbReference type="ARBA" id="ARBA00022723"/>
    </source>
</evidence>
<reference evidence="5 6" key="1">
    <citation type="journal article" date="2019" name="Sci. Rep.">
        <title>Orb-weaving spider Araneus ventricosus genome elucidates the spidroin gene catalogue.</title>
        <authorList>
            <person name="Kono N."/>
            <person name="Nakamura H."/>
            <person name="Ohtoshi R."/>
            <person name="Moran D.A.P."/>
            <person name="Shinohara A."/>
            <person name="Yoshida Y."/>
            <person name="Fujiwara M."/>
            <person name="Mori M."/>
            <person name="Tomita M."/>
            <person name="Arakawa K."/>
        </authorList>
    </citation>
    <scope>NUCLEOTIDE SEQUENCE [LARGE SCALE GENOMIC DNA]</scope>
</reference>
<protein>
    <recommendedName>
        <fullName evidence="4">FLYWCH-type domain-containing protein</fullName>
    </recommendedName>
</protein>
<dbReference type="InterPro" id="IPR007588">
    <property type="entry name" value="Znf_FLYWCH"/>
</dbReference>
<evidence type="ECO:0000313" key="6">
    <source>
        <dbReference type="Proteomes" id="UP000499080"/>
    </source>
</evidence>
<keyword evidence="1" id="KW-0479">Metal-binding</keyword>
<proteinExistence type="predicted"/>